<dbReference type="InterPro" id="IPR029052">
    <property type="entry name" value="Metallo-depent_PP-like"/>
</dbReference>
<dbReference type="PANTHER" id="PTHR43606:SF2">
    <property type="entry name" value="ALKALINE PHOSPHATASE FAMILY PROTEIN (AFU_ORTHOLOGUE AFUA_5G03860)"/>
    <property type="match status" value="1"/>
</dbReference>
<evidence type="ECO:0000313" key="4">
    <source>
        <dbReference type="Proteomes" id="UP000237797"/>
    </source>
</evidence>
<dbReference type="Pfam" id="PF09423">
    <property type="entry name" value="PhoD"/>
    <property type="match status" value="1"/>
</dbReference>
<protein>
    <submittedName>
        <fullName evidence="3">Alkaline phosphatase D</fullName>
    </submittedName>
</protein>
<comment type="caution">
    <text evidence="3">The sequence shown here is derived from an EMBL/GenBank/DDBJ whole genome shotgun (WGS) entry which is preliminary data.</text>
</comment>
<dbReference type="AlphaFoldDB" id="A0A2T0LJ30"/>
<dbReference type="PANTHER" id="PTHR43606">
    <property type="entry name" value="PHOSPHATASE, PUTATIVE (AFU_ORTHOLOGUE AFUA_6G08710)-RELATED"/>
    <property type="match status" value="1"/>
</dbReference>
<gene>
    <name evidence="3" type="ORF">CLV97_102201</name>
</gene>
<dbReference type="CDD" id="cd07389">
    <property type="entry name" value="MPP_PhoD"/>
    <property type="match status" value="1"/>
</dbReference>
<evidence type="ECO:0000259" key="1">
    <source>
        <dbReference type="Pfam" id="PF09423"/>
    </source>
</evidence>
<dbReference type="Pfam" id="PF16655">
    <property type="entry name" value="PhoD_N"/>
    <property type="match status" value="1"/>
</dbReference>
<organism evidence="3 4">
    <name type="scientific">Planifilum fimeticola</name>
    <dbReference type="NCBI Taxonomy" id="201975"/>
    <lineage>
        <taxon>Bacteria</taxon>
        <taxon>Bacillati</taxon>
        <taxon>Bacillota</taxon>
        <taxon>Bacilli</taxon>
        <taxon>Bacillales</taxon>
        <taxon>Thermoactinomycetaceae</taxon>
        <taxon>Planifilum</taxon>
    </lineage>
</organism>
<dbReference type="InterPro" id="IPR018946">
    <property type="entry name" value="PhoD-like_MPP"/>
</dbReference>
<feature type="domain" description="Phospholipase D N-terminal" evidence="2">
    <location>
        <begin position="66"/>
        <end position="161"/>
    </location>
</feature>
<dbReference type="InterPro" id="IPR032093">
    <property type="entry name" value="PhoD_N"/>
</dbReference>
<dbReference type="Gene3D" id="2.60.40.380">
    <property type="entry name" value="Purple acid phosphatase-like, N-terminal"/>
    <property type="match status" value="1"/>
</dbReference>
<keyword evidence="4" id="KW-1185">Reference proteome</keyword>
<dbReference type="OrthoDB" id="9763616at2"/>
<dbReference type="EMBL" id="PVNE01000002">
    <property type="protein sequence ID" value="PRX42412.1"/>
    <property type="molecule type" value="Genomic_DNA"/>
</dbReference>
<sequence length="552" mass="62906">MDKDKPSLDQWLDPDFLRSKRMDRRSFLQEVGRITTLSLSLTLSGALLKNVPVEAAPRFPSYPFTLGVASGDPMPDSVVLWTRLAPDPLNGGGMPPRDIPVRWEVAADEGFRRIVQSGTAYARSDLAHTVHVEVSGLQPDRQYFYRFKAGSELSPVGRTKTLPAPDAAVPVFTFAFASCQHFEHGYYTAYRRMAEEDLDLILHLGDYIYEHGTGEYLSPSGNVRSHNSRKPQTLEEYRNRHALYKTDPELQKAHAAFPWVVVWDDHEVENNYAGTVPQGEEERRDFIRRRTAAYRAYYEHMPLRSRFMPRQGGIQLYRRFRCGNLADFHVLDTRQYRDDQANGDGWKPPSRESTEPNRTLLGAEQERWLLNGLERSEAQWNVIAQQVFFSKKDVRIGDGELLNMDSWDGYPANRDRILKFITHKGISNLVVLTGDVHSNWANEIKADFDRPDSPTVGVEFVGTSITSDGDGFDTRSDIRRILAENPHIKFFNGQRGYVRCTVTPDTWRTDYRVLPYVSRPDAPITTRATFVVENGRPGLRRADGESSMVTIG</sequence>
<proteinExistence type="predicted"/>
<name>A0A2T0LJ30_9BACL</name>
<dbReference type="InterPro" id="IPR052900">
    <property type="entry name" value="Phospholipid_Metab_Enz"/>
</dbReference>
<evidence type="ECO:0000313" key="3">
    <source>
        <dbReference type="EMBL" id="PRX42412.1"/>
    </source>
</evidence>
<evidence type="ECO:0000259" key="2">
    <source>
        <dbReference type="Pfam" id="PF16655"/>
    </source>
</evidence>
<dbReference type="RefSeq" id="WP_106343967.1">
    <property type="nucleotide sequence ID" value="NZ_PVNE01000002.1"/>
</dbReference>
<reference evidence="3 4" key="1">
    <citation type="submission" date="2018-03" db="EMBL/GenBank/DDBJ databases">
        <title>Genomic Encyclopedia of Archaeal and Bacterial Type Strains, Phase II (KMG-II): from individual species to whole genera.</title>
        <authorList>
            <person name="Goeker M."/>
        </authorList>
    </citation>
    <scope>NUCLEOTIDE SEQUENCE [LARGE SCALE GENOMIC DNA]</scope>
    <source>
        <strain evidence="3 4">DSM 44946</strain>
    </source>
</reference>
<dbReference type="Proteomes" id="UP000237797">
    <property type="component" value="Unassembled WGS sequence"/>
</dbReference>
<dbReference type="SUPFAM" id="SSF56300">
    <property type="entry name" value="Metallo-dependent phosphatases"/>
    <property type="match status" value="1"/>
</dbReference>
<feature type="domain" description="PhoD-like phosphatase metallophosphatase" evidence="1">
    <location>
        <begin position="174"/>
        <end position="511"/>
    </location>
</feature>
<accession>A0A2T0LJ30</accession>
<dbReference type="InterPro" id="IPR038607">
    <property type="entry name" value="PhoD-like_sf"/>
</dbReference>
<dbReference type="Gene3D" id="3.60.21.70">
    <property type="entry name" value="PhoD-like phosphatase"/>
    <property type="match status" value="1"/>
</dbReference>